<organism evidence="2 3">
    <name type="scientific">Nocardia terpenica</name>
    <dbReference type="NCBI Taxonomy" id="455432"/>
    <lineage>
        <taxon>Bacteria</taxon>
        <taxon>Bacillati</taxon>
        <taxon>Actinomycetota</taxon>
        <taxon>Actinomycetes</taxon>
        <taxon>Mycobacteriales</taxon>
        <taxon>Nocardiaceae</taxon>
        <taxon>Nocardia</taxon>
    </lineage>
</organism>
<protein>
    <submittedName>
        <fullName evidence="2">Uncharacterized protein</fullName>
    </submittedName>
</protein>
<dbReference type="AlphaFoldDB" id="A0A6G9Z9L8"/>
<accession>A0A6G9Z9L8</accession>
<gene>
    <name evidence="2" type="ORF">F6W96_30830</name>
</gene>
<feature type="region of interest" description="Disordered" evidence="1">
    <location>
        <begin position="1"/>
        <end position="22"/>
    </location>
</feature>
<feature type="compositionally biased region" description="Polar residues" evidence="1">
    <location>
        <begin position="1"/>
        <end position="11"/>
    </location>
</feature>
<sequence length="52" mass="5777">MHRLSNQINTIPQPPNGKPILGHHALPFIAEADSQQDAIGREVDRLQLPPIM</sequence>
<evidence type="ECO:0000256" key="1">
    <source>
        <dbReference type="SAM" id="MobiDB-lite"/>
    </source>
</evidence>
<reference evidence="2 3" key="1">
    <citation type="journal article" date="2019" name="ACS Chem. Biol.">
        <title>Identification and Mobilization of a Cryptic Antibiotic Biosynthesis Gene Locus from a Human-Pathogenic Nocardia Isolate.</title>
        <authorList>
            <person name="Herisse M."/>
            <person name="Ishida K."/>
            <person name="Porter J.L."/>
            <person name="Howden B."/>
            <person name="Hertweck C."/>
            <person name="Stinear T.P."/>
            <person name="Pidot S.J."/>
        </authorList>
    </citation>
    <scope>NUCLEOTIDE SEQUENCE [LARGE SCALE GENOMIC DNA]</scope>
    <source>
        <strain evidence="2 3">AUSMDU00012715</strain>
    </source>
</reference>
<dbReference type="Proteomes" id="UP000500953">
    <property type="component" value="Chromosome"/>
</dbReference>
<evidence type="ECO:0000313" key="2">
    <source>
        <dbReference type="EMBL" id="QIS22091.1"/>
    </source>
</evidence>
<proteinExistence type="predicted"/>
<dbReference type="EMBL" id="CP046173">
    <property type="protein sequence ID" value="QIS22091.1"/>
    <property type="molecule type" value="Genomic_DNA"/>
</dbReference>
<name>A0A6G9Z9L8_9NOCA</name>
<dbReference type="RefSeq" id="WP_167489481.1">
    <property type="nucleotide sequence ID" value="NZ_CP046173.1"/>
</dbReference>
<evidence type="ECO:0000313" key="3">
    <source>
        <dbReference type="Proteomes" id="UP000500953"/>
    </source>
</evidence>